<dbReference type="Proteomes" id="UP000266744">
    <property type="component" value="Chromosome"/>
</dbReference>
<protein>
    <submittedName>
        <fullName evidence="1">Thioesterase</fullName>
    </submittedName>
</protein>
<dbReference type="InterPro" id="IPR029069">
    <property type="entry name" value="HotDog_dom_sf"/>
</dbReference>
<sequence length="132" mass="15578">MHHEVLVRSYHVDGYLHVNNSRYLEFFEEGRWRWLDRENRLEWLKERNIGFYMVNININYRKGAVEGDLLRIESLVYSLEGRCGKFKQVMKRLSDGAVIADADMTFVCIDMGIQKALPMEGELKHKLELLGN</sequence>
<proteinExistence type="predicted"/>
<organism evidence="1 2">
    <name type="scientific">Yersinia entomophaga</name>
    <dbReference type="NCBI Taxonomy" id="935293"/>
    <lineage>
        <taxon>Bacteria</taxon>
        <taxon>Pseudomonadati</taxon>
        <taxon>Pseudomonadota</taxon>
        <taxon>Gammaproteobacteria</taxon>
        <taxon>Enterobacterales</taxon>
        <taxon>Yersiniaceae</taxon>
        <taxon>Yersinia</taxon>
    </lineage>
</organism>
<reference evidence="1 2" key="1">
    <citation type="journal article" date="2016" name="Toxins">
        <title>The Draft Genome Sequence of the Yersinia entomophaga Entomopathogenic Type Strain MH96T.</title>
        <authorList>
            <person name="Hurst M.R."/>
            <person name="Beattie A."/>
            <person name="Altermann E."/>
            <person name="Moraga R.M."/>
            <person name="Harper L.A."/>
            <person name="Calder J."/>
            <person name="Laugraud A."/>
        </authorList>
    </citation>
    <scope>NUCLEOTIDE SEQUENCE [LARGE SCALE GENOMIC DNA]</scope>
    <source>
        <strain evidence="1 2">MH96</strain>
    </source>
</reference>
<dbReference type="PANTHER" id="PTHR31793:SF24">
    <property type="entry name" value="LONG-CHAIN ACYL-COA THIOESTERASE FADM"/>
    <property type="match status" value="1"/>
</dbReference>
<dbReference type="CDD" id="cd00586">
    <property type="entry name" value="4HBT"/>
    <property type="match status" value="1"/>
</dbReference>
<dbReference type="SUPFAM" id="SSF54637">
    <property type="entry name" value="Thioesterase/thiol ester dehydrase-isomerase"/>
    <property type="match status" value="1"/>
</dbReference>
<gene>
    <name evidence="1" type="ORF">PL78_00480</name>
</gene>
<evidence type="ECO:0000313" key="1">
    <source>
        <dbReference type="EMBL" id="ANI28317.1"/>
    </source>
</evidence>
<dbReference type="PANTHER" id="PTHR31793">
    <property type="entry name" value="4-HYDROXYBENZOYL-COA THIOESTERASE FAMILY MEMBER"/>
    <property type="match status" value="1"/>
</dbReference>
<evidence type="ECO:0000313" key="2">
    <source>
        <dbReference type="Proteomes" id="UP000266744"/>
    </source>
</evidence>
<dbReference type="Gene3D" id="3.10.129.10">
    <property type="entry name" value="Hotdog Thioesterase"/>
    <property type="match status" value="1"/>
</dbReference>
<dbReference type="InterPro" id="IPR050563">
    <property type="entry name" value="4-hydroxybenzoyl-CoA_TE"/>
</dbReference>
<name>A0ABM6BFW3_YERET</name>
<keyword evidence="2" id="KW-1185">Reference proteome</keyword>
<dbReference type="EMBL" id="CP010029">
    <property type="protein sequence ID" value="ANI28317.1"/>
    <property type="molecule type" value="Genomic_DNA"/>
</dbReference>
<dbReference type="Pfam" id="PF13279">
    <property type="entry name" value="4HBT_2"/>
    <property type="match status" value="1"/>
</dbReference>
<accession>A0ABM6BFW3</accession>
<dbReference type="RefSeq" id="WP_064512251.1">
    <property type="nucleotide sequence ID" value="NZ_CBCSBH010000013.1"/>
</dbReference>